<sequence>MVIYKDNPPAIDVIHMLIRSTQYMQREFDAQLAAVDVPFQISGPRLRLLSIVSATGKIRMNELACQIGVKARTVTDFVDALEKEKLLVRLPDPTDRRATLLQTTELAEQHLHEVLDSQKAIAESLLTNLTEEQRAQFYRLLFQLMENKDMSLPDTKAFK</sequence>
<name>A0ABR9AXI8_9BACL</name>
<evidence type="ECO:0000259" key="4">
    <source>
        <dbReference type="PROSITE" id="PS50995"/>
    </source>
</evidence>
<proteinExistence type="predicted"/>
<dbReference type="InterPro" id="IPR000835">
    <property type="entry name" value="HTH_MarR-typ"/>
</dbReference>
<reference evidence="5 6" key="1">
    <citation type="submission" date="2020-09" db="EMBL/GenBank/DDBJ databases">
        <title>Paenibacillus sp. CAU 1523 isolated from sand of Haeundae Beach.</title>
        <authorList>
            <person name="Kim W."/>
        </authorList>
    </citation>
    <scope>NUCLEOTIDE SEQUENCE [LARGE SCALE GENOMIC DNA]</scope>
    <source>
        <strain evidence="5 6">CAU 1523</strain>
    </source>
</reference>
<dbReference type="InterPro" id="IPR036388">
    <property type="entry name" value="WH-like_DNA-bd_sf"/>
</dbReference>
<evidence type="ECO:0000256" key="1">
    <source>
        <dbReference type="ARBA" id="ARBA00023015"/>
    </source>
</evidence>
<dbReference type="PANTHER" id="PTHR42756:SF1">
    <property type="entry name" value="TRANSCRIPTIONAL REPRESSOR OF EMRAB OPERON"/>
    <property type="match status" value="1"/>
</dbReference>
<evidence type="ECO:0000256" key="2">
    <source>
        <dbReference type="ARBA" id="ARBA00023125"/>
    </source>
</evidence>
<evidence type="ECO:0000313" key="5">
    <source>
        <dbReference type="EMBL" id="MBD8498413.1"/>
    </source>
</evidence>
<keyword evidence="6" id="KW-1185">Reference proteome</keyword>
<dbReference type="Proteomes" id="UP000634529">
    <property type="component" value="Unassembled WGS sequence"/>
</dbReference>
<comment type="caution">
    <text evidence="5">The sequence shown here is derived from an EMBL/GenBank/DDBJ whole genome shotgun (WGS) entry which is preliminary data.</text>
</comment>
<evidence type="ECO:0000313" key="6">
    <source>
        <dbReference type="Proteomes" id="UP000634529"/>
    </source>
</evidence>
<dbReference type="SMART" id="SM00347">
    <property type="entry name" value="HTH_MARR"/>
    <property type="match status" value="1"/>
</dbReference>
<keyword evidence="1" id="KW-0805">Transcription regulation</keyword>
<evidence type="ECO:0000256" key="3">
    <source>
        <dbReference type="ARBA" id="ARBA00023163"/>
    </source>
</evidence>
<organism evidence="5 6">
    <name type="scientific">Paenibacillus arenosi</name>
    <dbReference type="NCBI Taxonomy" id="2774142"/>
    <lineage>
        <taxon>Bacteria</taxon>
        <taxon>Bacillati</taxon>
        <taxon>Bacillota</taxon>
        <taxon>Bacilli</taxon>
        <taxon>Bacillales</taxon>
        <taxon>Paenibacillaceae</taxon>
        <taxon>Paenibacillus</taxon>
    </lineage>
</organism>
<feature type="domain" description="HTH marR-type" evidence="4">
    <location>
        <begin position="10"/>
        <end position="146"/>
    </location>
</feature>
<gene>
    <name evidence="5" type="ORF">IFO66_08810</name>
</gene>
<dbReference type="InterPro" id="IPR036390">
    <property type="entry name" value="WH_DNA-bd_sf"/>
</dbReference>
<protein>
    <submittedName>
        <fullName evidence="5">Winged helix-turn-helix transcriptional regulator</fullName>
    </submittedName>
</protein>
<accession>A0ABR9AXI8</accession>
<keyword evidence="2" id="KW-0238">DNA-binding</keyword>
<dbReference type="EMBL" id="JACYTN010000004">
    <property type="protein sequence ID" value="MBD8498413.1"/>
    <property type="molecule type" value="Genomic_DNA"/>
</dbReference>
<dbReference type="Gene3D" id="1.10.10.10">
    <property type="entry name" value="Winged helix-like DNA-binding domain superfamily/Winged helix DNA-binding domain"/>
    <property type="match status" value="1"/>
</dbReference>
<dbReference type="PROSITE" id="PS50995">
    <property type="entry name" value="HTH_MARR_2"/>
    <property type="match status" value="1"/>
</dbReference>
<dbReference type="PRINTS" id="PR00598">
    <property type="entry name" value="HTHMARR"/>
</dbReference>
<dbReference type="Pfam" id="PF01047">
    <property type="entry name" value="MarR"/>
    <property type="match status" value="1"/>
</dbReference>
<dbReference type="SUPFAM" id="SSF46785">
    <property type="entry name" value="Winged helix' DNA-binding domain"/>
    <property type="match status" value="1"/>
</dbReference>
<dbReference type="PANTHER" id="PTHR42756">
    <property type="entry name" value="TRANSCRIPTIONAL REGULATOR, MARR"/>
    <property type="match status" value="1"/>
</dbReference>
<dbReference type="RefSeq" id="WP_192024797.1">
    <property type="nucleotide sequence ID" value="NZ_JACYTN010000004.1"/>
</dbReference>
<keyword evidence="3" id="KW-0804">Transcription</keyword>